<keyword evidence="2" id="KW-1185">Reference proteome</keyword>
<evidence type="ECO:0000313" key="2">
    <source>
        <dbReference type="Proteomes" id="UP000601223"/>
    </source>
</evidence>
<sequence length="102" mass="11285">MTAETTASQAEPSQVKDVLERAVADPEFGRLLLDDPDAALAGYDLSEVQLLLLRSLDEEDLAKLTPENLEEFFAVDSAVYTPEDAAMVQQGYEIYDDEDLDD</sequence>
<dbReference type="NCBIfam" id="NF038399">
    <property type="entry name" value="NH_RiPP_Os17"/>
    <property type="match status" value="1"/>
</dbReference>
<dbReference type="Gene3D" id="3.90.330.10">
    <property type="entry name" value="Nitrile hydratase alpha /Thiocyanate hydrolase gamma"/>
    <property type="match status" value="1"/>
</dbReference>
<dbReference type="GO" id="GO:0003824">
    <property type="term" value="F:catalytic activity"/>
    <property type="evidence" value="ECO:0007669"/>
    <property type="project" value="InterPro"/>
</dbReference>
<organism evidence="1 2">
    <name type="scientific">Catellatospora bangladeshensis</name>
    <dbReference type="NCBI Taxonomy" id="310355"/>
    <lineage>
        <taxon>Bacteria</taxon>
        <taxon>Bacillati</taxon>
        <taxon>Actinomycetota</taxon>
        <taxon>Actinomycetes</taxon>
        <taxon>Micromonosporales</taxon>
        <taxon>Micromonosporaceae</taxon>
        <taxon>Catellatospora</taxon>
    </lineage>
</organism>
<accession>A0A8J3JH92</accession>
<dbReference type="EMBL" id="BONF01000009">
    <property type="protein sequence ID" value="GIF80467.1"/>
    <property type="molecule type" value="Genomic_DNA"/>
</dbReference>
<gene>
    <name evidence="1" type="ORF">Cba03nite_18160</name>
</gene>
<evidence type="ECO:0000313" key="1">
    <source>
        <dbReference type="EMBL" id="GIF80467.1"/>
    </source>
</evidence>
<reference evidence="1 2" key="1">
    <citation type="submission" date="2021-01" db="EMBL/GenBank/DDBJ databases">
        <title>Whole genome shotgun sequence of Catellatospora bangladeshensis NBRC 107357.</title>
        <authorList>
            <person name="Komaki H."/>
            <person name="Tamura T."/>
        </authorList>
    </citation>
    <scope>NUCLEOTIDE SEQUENCE [LARGE SCALE GENOMIC DNA]</scope>
    <source>
        <strain evidence="1 2">NBRC 107357</strain>
    </source>
</reference>
<dbReference type="Proteomes" id="UP000601223">
    <property type="component" value="Unassembled WGS sequence"/>
</dbReference>
<comment type="caution">
    <text evidence="1">The sequence shown here is derived from an EMBL/GenBank/DDBJ whole genome shotgun (WGS) entry which is preliminary data.</text>
</comment>
<dbReference type="RefSeq" id="WP_203744012.1">
    <property type="nucleotide sequence ID" value="NZ_BONF01000009.1"/>
</dbReference>
<dbReference type="GO" id="GO:0046914">
    <property type="term" value="F:transition metal ion binding"/>
    <property type="evidence" value="ECO:0007669"/>
    <property type="project" value="InterPro"/>
</dbReference>
<dbReference type="AlphaFoldDB" id="A0A8J3JH92"/>
<proteinExistence type="predicted"/>
<dbReference type="InterPro" id="IPR036648">
    <property type="entry name" value="CN_Hdrase_a/SCN_Hdrase_g_sf"/>
</dbReference>
<protein>
    <submittedName>
        <fullName evidence="1">Uncharacterized protein</fullName>
    </submittedName>
</protein>
<dbReference type="SUPFAM" id="SSF56209">
    <property type="entry name" value="Nitrile hydratase alpha chain"/>
    <property type="match status" value="1"/>
</dbReference>
<name>A0A8J3JH92_9ACTN</name>